<feature type="compositionally biased region" description="Polar residues" evidence="2">
    <location>
        <begin position="86"/>
        <end position="98"/>
    </location>
</feature>
<feature type="region of interest" description="Disordered" evidence="2">
    <location>
        <begin position="1176"/>
        <end position="1231"/>
    </location>
</feature>
<evidence type="ECO:0000256" key="1">
    <source>
        <dbReference type="SAM" id="Coils"/>
    </source>
</evidence>
<name>A0A9P5SM40_9FUNG</name>
<dbReference type="GO" id="GO:0070652">
    <property type="term" value="C:HAUS complex"/>
    <property type="evidence" value="ECO:0007669"/>
    <property type="project" value="InterPro"/>
</dbReference>
<dbReference type="Pfam" id="PF14661">
    <property type="entry name" value="HAUS6_N"/>
    <property type="match status" value="2"/>
</dbReference>
<feature type="region of interest" description="Disordered" evidence="2">
    <location>
        <begin position="1349"/>
        <end position="1398"/>
    </location>
</feature>
<feature type="region of interest" description="Disordered" evidence="2">
    <location>
        <begin position="762"/>
        <end position="792"/>
    </location>
</feature>
<feature type="compositionally biased region" description="Polar residues" evidence="2">
    <location>
        <begin position="665"/>
        <end position="690"/>
    </location>
</feature>
<dbReference type="PANTHER" id="PTHR16151:SF2">
    <property type="entry name" value="HAUS AUGMIN-LIKE COMPLEX SUBUNIT 6"/>
    <property type="match status" value="1"/>
</dbReference>
<comment type="caution">
    <text evidence="4">The sequence shown here is derived from an EMBL/GenBank/DDBJ whole genome shotgun (WGS) entry which is preliminary data.</text>
</comment>
<feature type="compositionally biased region" description="Low complexity" evidence="2">
    <location>
        <begin position="1088"/>
        <end position="1107"/>
    </location>
</feature>
<keyword evidence="5" id="KW-1185">Reference proteome</keyword>
<feature type="compositionally biased region" description="Polar residues" evidence="2">
    <location>
        <begin position="1040"/>
        <end position="1062"/>
    </location>
</feature>
<feature type="compositionally biased region" description="Polar residues" evidence="2">
    <location>
        <begin position="975"/>
        <end position="986"/>
    </location>
</feature>
<feature type="region of interest" description="Disordered" evidence="2">
    <location>
        <begin position="583"/>
        <end position="618"/>
    </location>
</feature>
<dbReference type="Proteomes" id="UP000696485">
    <property type="component" value="Unassembled WGS sequence"/>
</dbReference>
<accession>A0A9P5SM40</accession>
<dbReference type="PANTHER" id="PTHR16151">
    <property type="entry name" value="HAUS AUGMIN-LIKE COMPLEX SUBUNIT 6"/>
    <property type="match status" value="1"/>
</dbReference>
<feature type="region of interest" description="Disordered" evidence="2">
    <location>
        <begin position="706"/>
        <end position="732"/>
    </location>
</feature>
<proteinExistence type="predicted"/>
<feature type="domain" description="HAUS augmin-like complex subunit 6 N-terminal" evidence="3">
    <location>
        <begin position="140"/>
        <end position="294"/>
    </location>
</feature>
<dbReference type="EMBL" id="JAAAUY010000201">
    <property type="protein sequence ID" value="KAF9333454.1"/>
    <property type="molecule type" value="Genomic_DNA"/>
</dbReference>
<organism evidence="4 5">
    <name type="scientific">Podila minutissima</name>
    <dbReference type="NCBI Taxonomy" id="64525"/>
    <lineage>
        <taxon>Eukaryota</taxon>
        <taxon>Fungi</taxon>
        <taxon>Fungi incertae sedis</taxon>
        <taxon>Mucoromycota</taxon>
        <taxon>Mortierellomycotina</taxon>
        <taxon>Mortierellomycetes</taxon>
        <taxon>Mortierellales</taxon>
        <taxon>Mortierellaceae</taxon>
        <taxon>Podila</taxon>
    </lineage>
</organism>
<feature type="compositionally biased region" description="Polar residues" evidence="2">
    <location>
        <begin position="593"/>
        <end position="606"/>
    </location>
</feature>
<feature type="compositionally biased region" description="Low complexity" evidence="2">
    <location>
        <begin position="1176"/>
        <end position="1198"/>
    </location>
</feature>
<dbReference type="InterPro" id="IPR028163">
    <property type="entry name" value="HAUS_6_N"/>
</dbReference>
<evidence type="ECO:0000259" key="3">
    <source>
        <dbReference type="Pfam" id="PF14661"/>
    </source>
</evidence>
<sequence length="1415" mass="156557">MKPLELNKHVFSRGHQSSKALEFILWFLFTRLDKSQARDRFKGCWPVLDRQDAREFRNVAFKWMEELRKDGCFSIGHNLEEPSPLESDNTTSKTQTPQRVPGGGTTDPQMRRNRTNSFSSTTSFSSAGRNVRSGLGMFIPTIRRSYLDESIGERLEQLVLVLSTYVLAQVVKQEVYASQRSKQQGSTGDKDDMALVGLAGAMPETQQEEEELFKSIDSQIAVRIVLHDQDLEKQSASRQQCEAQREDLDAKLHRLSQDATDLERDRDAFMKRLSQYAGRPKTSAEETRQLGNNWPKKMVDQWQPILSFVERRIKHNGTQYGVDPNSNRRISNGNQSDVPLALSYLLEQAGMSHSQSGRSDVDLTFVLKTWKRSLQAIGIKHSSISNTDKDLNTMDSIYEHHSRHLDSIRDSKHKLEKRLREASRRVERLQREQSILQWPYRRLLTTIPSTEATPITNKPECHIEAEAVEDAERLSRHFDASPHDASSSDGPNAIKNQVRQSARQVEQNSRPVLTDLGSRDLMDILSAPPIPIKKAPSVIHHTHLKPIIRAPQAQVAPATPASSIKRLSVLSRSVIRPPFGSSLRQHETRSAIARQSDSSPQRTITKPSPADLITSQSFNRRTSYEETCEKIIASLTFENEATVTPPRFNSSVMGPPTMPVLAKSSRPSTLQESVMASRTDMRSSTVASTVNKRPSPFLASILRSRTGSKPVVASTPHETSAPTSPPIESQPSAVISRESIPADAVSTPPRTVLPLAKSIFSSHLGSSKKRRQSSDFPQLSRPPAASDLINKGSELVIRKEMSNPFEDNEDDYMPGTPSKRRRMEVTRPLLALETKEYARDNTLNLGTTLFSPKTPDSKIVKPYRFTGLTLHDLRDPTPKPSKTHDLVFGSSLDKPLPIMFLHTPQRKKLFEKKSALEGIPSKSPGHSPPKSNPYSSNPLPTTPTKTSMFGSSIFSRFNIGSAPDPRENAVEHSPTKIQKPNSVPNRRSTDIGFSPKSPTKSGNLLRRLSLKTGESVETPSMGASITVDRLLSGNSVTLDRFSHSGQETNGARVTEQPLTTFVTPPKPRRPTATGTMITRVQEAEQRSTEATPASNASSNPASGASLSTPSPWGRPPSWKPKSPRMIDMEKKRLAERAARLAKKSGPIPLTMDSHSKQSLGSLKVSVYGKSTNMISSMSSLSSRSTVSGRSSSSVYNKSLDTLPEDNSMLEEEDENDEDDDTGRISPTAISPLKGSHLFSHSTFQPFSSMFSARSSTFARSIAQTRAPQTKTPPQSATRVAGKLPRSELNHYIVESRPVVSTAATTVSSSDPQLEQERQRILDGPMEEFRSRHGEDETVLNTALQSIFEGLSSSKQGSRKAEMPTGRGPQQLSDSQGSAVGLHFDENDGGGGLFDEGMPDGLDLNEALWENTEVFS</sequence>
<feature type="region of interest" description="Disordered" evidence="2">
    <location>
        <begin position="478"/>
        <end position="508"/>
    </location>
</feature>
<keyword evidence="1" id="KW-0175">Coiled coil</keyword>
<feature type="coiled-coil region" evidence="1">
    <location>
        <begin position="405"/>
        <end position="432"/>
    </location>
</feature>
<feature type="compositionally biased region" description="Acidic residues" evidence="2">
    <location>
        <begin position="1207"/>
        <end position="1220"/>
    </location>
</feature>
<dbReference type="GO" id="GO:0008017">
    <property type="term" value="F:microtubule binding"/>
    <property type="evidence" value="ECO:0007669"/>
    <property type="project" value="TreeGrafter"/>
</dbReference>
<feature type="region of interest" description="Disordered" evidence="2">
    <location>
        <begin position="917"/>
        <end position="1006"/>
    </location>
</feature>
<feature type="compositionally biased region" description="Polar residues" evidence="2">
    <location>
        <begin position="716"/>
        <end position="732"/>
    </location>
</feature>
<evidence type="ECO:0000313" key="4">
    <source>
        <dbReference type="EMBL" id="KAF9333454.1"/>
    </source>
</evidence>
<feature type="compositionally biased region" description="Polar residues" evidence="2">
    <location>
        <begin position="1367"/>
        <end position="1377"/>
    </location>
</feature>
<feature type="domain" description="HAUS augmin-like complex subunit 6 N-terminal" evidence="3">
    <location>
        <begin position="17"/>
        <end position="71"/>
    </location>
</feature>
<feature type="compositionally biased region" description="Polar residues" evidence="2">
    <location>
        <begin position="484"/>
        <end position="508"/>
    </location>
</feature>
<reference evidence="4" key="1">
    <citation type="journal article" date="2020" name="Fungal Divers.">
        <title>Resolving the Mortierellaceae phylogeny through synthesis of multi-gene phylogenetics and phylogenomics.</title>
        <authorList>
            <person name="Vandepol N."/>
            <person name="Liber J."/>
            <person name="Desiro A."/>
            <person name="Na H."/>
            <person name="Kennedy M."/>
            <person name="Barry K."/>
            <person name="Grigoriev I.V."/>
            <person name="Miller A.N."/>
            <person name="O'Donnell K."/>
            <person name="Stajich J.E."/>
            <person name="Bonito G."/>
        </authorList>
    </citation>
    <scope>NUCLEOTIDE SEQUENCE</scope>
    <source>
        <strain evidence="4">NVP1</strain>
    </source>
</reference>
<feature type="compositionally biased region" description="Low complexity" evidence="2">
    <location>
        <begin position="115"/>
        <end position="125"/>
    </location>
</feature>
<evidence type="ECO:0000256" key="2">
    <source>
        <dbReference type="SAM" id="MobiDB-lite"/>
    </source>
</evidence>
<feature type="region of interest" description="Disordered" evidence="2">
    <location>
        <begin position="78"/>
        <end position="125"/>
    </location>
</feature>
<protein>
    <recommendedName>
        <fullName evidence="3">HAUS augmin-like complex subunit 6 N-terminal domain-containing protein</fullName>
    </recommendedName>
</protein>
<feature type="region of interest" description="Disordered" evidence="2">
    <location>
        <begin position="1040"/>
        <end position="1124"/>
    </location>
</feature>
<gene>
    <name evidence="4" type="ORF">BG006_003614</name>
</gene>
<evidence type="ECO:0000313" key="5">
    <source>
        <dbReference type="Proteomes" id="UP000696485"/>
    </source>
</evidence>
<dbReference type="GO" id="GO:1990498">
    <property type="term" value="C:mitotic spindle microtubule"/>
    <property type="evidence" value="ECO:0007669"/>
    <property type="project" value="TreeGrafter"/>
</dbReference>
<feature type="region of interest" description="Disordered" evidence="2">
    <location>
        <begin position="660"/>
        <end position="690"/>
    </location>
</feature>
<feature type="coiled-coil region" evidence="1">
    <location>
        <begin position="231"/>
        <end position="272"/>
    </location>
</feature>
<feature type="compositionally biased region" description="Polar residues" evidence="2">
    <location>
        <begin position="942"/>
        <end position="955"/>
    </location>
</feature>
<dbReference type="InterPro" id="IPR026797">
    <property type="entry name" value="HAUS_6"/>
</dbReference>
<feature type="compositionally biased region" description="Basic and acidic residues" evidence="2">
    <location>
        <begin position="964"/>
        <end position="974"/>
    </location>
</feature>
<dbReference type="GO" id="GO:0051225">
    <property type="term" value="P:spindle assembly"/>
    <property type="evidence" value="ECO:0007669"/>
    <property type="project" value="InterPro"/>
</dbReference>